<dbReference type="AlphaFoldDB" id="A0A3B0WRR5"/>
<protein>
    <submittedName>
        <fullName evidence="1">Uncharacterized protein</fullName>
    </submittedName>
</protein>
<accession>A0A3B0WRR5</accession>
<sequence>NATDEYQMMIQQAELRYRNLKAQGDINATNPDSCFDEG</sequence>
<feature type="non-terminal residue" evidence="1">
    <location>
        <position position="1"/>
    </location>
</feature>
<evidence type="ECO:0000313" key="1">
    <source>
        <dbReference type="EMBL" id="VAW46976.1"/>
    </source>
</evidence>
<gene>
    <name evidence="1" type="ORF">MNBD_GAMMA02-173</name>
</gene>
<dbReference type="EMBL" id="UOFA01000315">
    <property type="protein sequence ID" value="VAW46976.1"/>
    <property type="molecule type" value="Genomic_DNA"/>
</dbReference>
<proteinExistence type="predicted"/>
<organism evidence="1">
    <name type="scientific">hydrothermal vent metagenome</name>
    <dbReference type="NCBI Taxonomy" id="652676"/>
    <lineage>
        <taxon>unclassified sequences</taxon>
        <taxon>metagenomes</taxon>
        <taxon>ecological metagenomes</taxon>
    </lineage>
</organism>
<name>A0A3B0WRR5_9ZZZZ</name>
<reference evidence="1" key="1">
    <citation type="submission" date="2018-06" db="EMBL/GenBank/DDBJ databases">
        <authorList>
            <person name="Zhirakovskaya E."/>
        </authorList>
    </citation>
    <scope>NUCLEOTIDE SEQUENCE</scope>
</reference>